<name>A0ABN7XN88_GIGMA</name>
<dbReference type="Proteomes" id="UP000789901">
    <property type="component" value="Unassembled WGS sequence"/>
</dbReference>
<sequence length="120" mass="14381">LLQNCKPKLINYDNNQTETKIKNINFDNIITIFDDEKIIIDYDYNNEVEVTINAKQIKVNQFIETNRLIYKREQTIEAIQDLVQKHTNQVRVYNKQTDINMNNKLLNFMFGNQEQSEHNE</sequence>
<proteinExistence type="predicted"/>
<feature type="non-terminal residue" evidence="1">
    <location>
        <position position="120"/>
    </location>
</feature>
<accession>A0ABN7XN88</accession>
<evidence type="ECO:0000313" key="1">
    <source>
        <dbReference type="EMBL" id="CAG8855806.1"/>
    </source>
</evidence>
<keyword evidence="2" id="KW-1185">Reference proteome</keyword>
<dbReference type="EMBL" id="CAJVQB010153357">
    <property type="protein sequence ID" value="CAG8855806.1"/>
    <property type="molecule type" value="Genomic_DNA"/>
</dbReference>
<protein>
    <submittedName>
        <fullName evidence="1">16981_t:CDS:1</fullName>
    </submittedName>
</protein>
<feature type="non-terminal residue" evidence="1">
    <location>
        <position position="1"/>
    </location>
</feature>
<reference evidence="1 2" key="1">
    <citation type="submission" date="2021-06" db="EMBL/GenBank/DDBJ databases">
        <authorList>
            <person name="Kallberg Y."/>
            <person name="Tangrot J."/>
            <person name="Rosling A."/>
        </authorList>
    </citation>
    <scope>NUCLEOTIDE SEQUENCE [LARGE SCALE GENOMIC DNA]</scope>
    <source>
        <strain evidence="1 2">120-4 pot B 10/14</strain>
    </source>
</reference>
<evidence type="ECO:0000313" key="2">
    <source>
        <dbReference type="Proteomes" id="UP000789901"/>
    </source>
</evidence>
<gene>
    <name evidence="1" type="ORF">GMARGA_LOCUS44627</name>
</gene>
<comment type="caution">
    <text evidence="1">The sequence shown here is derived from an EMBL/GenBank/DDBJ whole genome shotgun (WGS) entry which is preliminary data.</text>
</comment>
<organism evidence="1 2">
    <name type="scientific">Gigaspora margarita</name>
    <dbReference type="NCBI Taxonomy" id="4874"/>
    <lineage>
        <taxon>Eukaryota</taxon>
        <taxon>Fungi</taxon>
        <taxon>Fungi incertae sedis</taxon>
        <taxon>Mucoromycota</taxon>
        <taxon>Glomeromycotina</taxon>
        <taxon>Glomeromycetes</taxon>
        <taxon>Diversisporales</taxon>
        <taxon>Gigasporaceae</taxon>
        <taxon>Gigaspora</taxon>
    </lineage>
</organism>